<evidence type="ECO:0000313" key="3">
    <source>
        <dbReference type="Proteomes" id="UP000191056"/>
    </source>
</evidence>
<dbReference type="EMBL" id="QXDJ01000007">
    <property type="protein sequence ID" value="RII32546.1"/>
    <property type="molecule type" value="Genomic_DNA"/>
</dbReference>
<evidence type="ECO:0000313" key="4">
    <source>
        <dbReference type="Proteomes" id="UP000265930"/>
    </source>
</evidence>
<gene>
    <name evidence="1" type="ORF">CLCHR_36700</name>
    <name evidence="2" type="ORF">D2A34_23035</name>
</gene>
<comment type="caution">
    <text evidence="1">The sequence shown here is derived from an EMBL/GenBank/DDBJ whole genome shotgun (WGS) entry which is preliminary data.</text>
</comment>
<reference evidence="2 4" key="2">
    <citation type="submission" date="2018-08" db="EMBL/GenBank/DDBJ databases">
        <title>Genome of Clostridium chromiireducens C1, DSM12136.</title>
        <authorList>
            <person name="Xing M."/>
            <person name="Wei Y."/>
            <person name="Ang E.L."/>
            <person name="Zhao H."/>
            <person name="Zhang Y."/>
        </authorList>
    </citation>
    <scope>NUCLEOTIDE SEQUENCE [LARGE SCALE GENOMIC DNA]</scope>
    <source>
        <strain evidence="2 4">C1</strain>
    </source>
</reference>
<dbReference type="STRING" id="225345.CLCHR_36700"/>
<dbReference type="Proteomes" id="UP000191056">
    <property type="component" value="Unassembled WGS sequence"/>
</dbReference>
<sequence>MAVKGVYTSFLSIYSKHKTIKLLVKINFWLKLSDNYITWNLSWIKDSKFYLYRSYKITKLRDKSLYKKVCLRRKFINE</sequence>
<dbReference type="AlphaFoldDB" id="A0A1V4IHS0"/>
<evidence type="ECO:0000313" key="2">
    <source>
        <dbReference type="EMBL" id="RII32546.1"/>
    </source>
</evidence>
<reference evidence="1 3" key="1">
    <citation type="submission" date="2017-03" db="EMBL/GenBank/DDBJ databases">
        <title>Genome sequence of Clostridium chromiireducens DSM 23318.</title>
        <authorList>
            <person name="Poehlein A."/>
            <person name="Daniel R."/>
        </authorList>
    </citation>
    <scope>NUCLEOTIDE SEQUENCE [LARGE SCALE GENOMIC DNA]</scope>
    <source>
        <strain evidence="1 3">DSM 23318</strain>
    </source>
</reference>
<accession>A0A1V4IHS0</accession>
<dbReference type="Proteomes" id="UP000265930">
    <property type="component" value="Unassembled WGS sequence"/>
</dbReference>
<keyword evidence="3" id="KW-1185">Reference proteome</keyword>
<protein>
    <submittedName>
        <fullName evidence="1">Uncharacterized protein</fullName>
    </submittedName>
</protein>
<organism evidence="1 3">
    <name type="scientific">Clostridium chromiireducens</name>
    <dbReference type="NCBI Taxonomy" id="225345"/>
    <lineage>
        <taxon>Bacteria</taxon>
        <taxon>Bacillati</taxon>
        <taxon>Bacillota</taxon>
        <taxon>Clostridia</taxon>
        <taxon>Eubacteriales</taxon>
        <taxon>Clostridiaceae</taxon>
        <taxon>Clostridium</taxon>
    </lineage>
</organism>
<name>A0A1V4IHS0_9CLOT</name>
<proteinExistence type="predicted"/>
<evidence type="ECO:0000313" key="1">
    <source>
        <dbReference type="EMBL" id="OPJ59067.1"/>
    </source>
</evidence>
<dbReference type="EMBL" id="MZGT01000059">
    <property type="protein sequence ID" value="OPJ59067.1"/>
    <property type="molecule type" value="Genomic_DNA"/>
</dbReference>